<dbReference type="Gene3D" id="3.40.50.300">
    <property type="entry name" value="P-loop containing nucleotide triphosphate hydrolases"/>
    <property type="match status" value="2"/>
</dbReference>
<evidence type="ECO:0000256" key="8">
    <source>
        <dbReference type="ARBA" id="ARBA00022840"/>
    </source>
</evidence>
<dbReference type="OrthoDB" id="9810236at2"/>
<dbReference type="CDD" id="cd17930">
    <property type="entry name" value="DEXHc_cas3"/>
    <property type="match status" value="1"/>
</dbReference>
<evidence type="ECO:0000256" key="7">
    <source>
        <dbReference type="ARBA" id="ARBA00022806"/>
    </source>
</evidence>
<dbReference type="GO" id="GO:0004519">
    <property type="term" value="F:endonuclease activity"/>
    <property type="evidence" value="ECO:0007669"/>
    <property type="project" value="UniProtKB-KW"/>
</dbReference>
<organism evidence="11 12">
    <name type="scientific">Desulfoscipio gibsoniae DSM 7213</name>
    <dbReference type="NCBI Taxonomy" id="767817"/>
    <lineage>
        <taxon>Bacteria</taxon>
        <taxon>Bacillati</taxon>
        <taxon>Bacillota</taxon>
        <taxon>Clostridia</taxon>
        <taxon>Eubacteriales</taxon>
        <taxon>Desulfallaceae</taxon>
        <taxon>Desulfoscipio</taxon>
    </lineage>
</organism>
<dbReference type="AlphaFoldDB" id="R4KL47"/>
<dbReference type="InterPro" id="IPR054712">
    <property type="entry name" value="Cas3-like_dom"/>
</dbReference>
<dbReference type="InterPro" id="IPR006483">
    <property type="entry name" value="CRISPR-assoc_Cas3_HD"/>
</dbReference>
<dbReference type="eggNOG" id="COG2254">
    <property type="taxonomic scope" value="Bacteria"/>
</dbReference>
<keyword evidence="8" id="KW-0067">ATP-binding</keyword>
<dbReference type="KEGG" id="dgi:Desgi_0809"/>
<keyword evidence="6" id="KW-0378">Hydrolase</keyword>
<proteinExistence type="inferred from homology"/>
<keyword evidence="9" id="KW-0051">Antiviral defense</keyword>
<dbReference type="NCBIfam" id="TIGR01587">
    <property type="entry name" value="cas3_core"/>
    <property type="match status" value="1"/>
</dbReference>
<dbReference type="InterPro" id="IPR006474">
    <property type="entry name" value="Helicase_Cas3_CRISPR-ass_core"/>
</dbReference>
<dbReference type="SUPFAM" id="SSF52540">
    <property type="entry name" value="P-loop containing nucleoside triphosphate hydrolases"/>
    <property type="match status" value="1"/>
</dbReference>
<dbReference type="PROSITE" id="PS51643">
    <property type="entry name" value="HD_CAS3"/>
    <property type="match status" value="1"/>
</dbReference>
<evidence type="ECO:0000256" key="9">
    <source>
        <dbReference type="ARBA" id="ARBA00023118"/>
    </source>
</evidence>
<comment type="similarity">
    <text evidence="1">In the N-terminal section; belongs to the CRISPR-associated nuclease Cas3-HD family.</text>
</comment>
<keyword evidence="5" id="KW-0547">Nucleotide-binding</keyword>
<dbReference type="Pfam" id="PF22590">
    <property type="entry name" value="Cas3-like_C_2"/>
    <property type="match status" value="1"/>
</dbReference>
<keyword evidence="12" id="KW-1185">Reference proteome</keyword>
<accession>R4KL47</accession>
<dbReference type="Gene3D" id="1.10.3210.30">
    <property type="match status" value="1"/>
</dbReference>
<keyword evidence="11" id="KW-0255">Endonuclease</keyword>
<keyword evidence="4" id="KW-0479">Metal-binding</keyword>
<dbReference type="SMART" id="SM00490">
    <property type="entry name" value="HELICc"/>
    <property type="match status" value="1"/>
</dbReference>
<evidence type="ECO:0000256" key="5">
    <source>
        <dbReference type="ARBA" id="ARBA00022741"/>
    </source>
</evidence>
<dbReference type="NCBIfam" id="TIGR01596">
    <property type="entry name" value="cas3_HD"/>
    <property type="match status" value="1"/>
</dbReference>
<dbReference type="GO" id="GO:0051607">
    <property type="term" value="P:defense response to virus"/>
    <property type="evidence" value="ECO:0007669"/>
    <property type="project" value="UniProtKB-KW"/>
</dbReference>
<keyword evidence="7" id="KW-0347">Helicase</keyword>
<evidence type="ECO:0000256" key="4">
    <source>
        <dbReference type="ARBA" id="ARBA00022723"/>
    </source>
</evidence>
<dbReference type="InterPro" id="IPR011545">
    <property type="entry name" value="DEAD/DEAH_box_helicase_dom"/>
</dbReference>
<dbReference type="InterPro" id="IPR027417">
    <property type="entry name" value="P-loop_NTPase"/>
</dbReference>
<dbReference type="HOGENOM" id="CLU_010123_1_1_9"/>
<name>R4KL47_9FIRM</name>
<feature type="domain" description="HD Cas3-type" evidence="10">
    <location>
        <begin position="1"/>
        <end position="210"/>
    </location>
</feature>
<dbReference type="eggNOG" id="COG1203">
    <property type="taxonomic scope" value="Bacteria"/>
</dbReference>
<dbReference type="InterPro" id="IPR038257">
    <property type="entry name" value="CRISPR-assoc_Cas3_HD_sf"/>
</dbReference>
<evidence type="ECO:0000256" key="3">
    <source>
        <dbReference type="ARBA" id="ARBA00022722"/>
    </source>
</evidence>
<dbReference type="STRING" id="767817.Desgi_0809"/>
<dbReference type="GO" id="GO:0016787">
    <property type="term" value="F:hydrolase activity"/>
    <property type="evidence" value="ECO:0007669"/>
    <property type="project" value="UniProtKB-KW"/>
</dbReference>
<dbReference type="EMBL" id="CP003273">
    <property type="protein sequence ID" value="AGL00361.1"/>
    <property type="molecule type" value="Genomic_DNA"/>
</dbReference>
<evidence type="ECO:0000313" key="12">
    <source>
        <dbReference type="Proteomes" id="UP000013520"/>
    </source>
</evidence>
<dbReference type="Proteomes" id="UP000013520">
    <property type="component" value="Chromosome"/>
</dbReference>
<dbReference type="Pfam" id="PF00270">
    <property type="entry name" value="DEAD"/>
    <property type="match status" value="1"/>
</dbReference>
<reference evidence="11 12" key="1">
    <citation type="submission" date="2012-01" db="EMBL/GenBank/DDBJ databases">
        <title>Complete sequence of Desulfotomaculum gibsoniae DSM 7213.</title>
        <authorList>
            <consortium name="US DOE Joint Genome Institute"/>
            <person name="Lucas S."/>
            <person name="Han J."/>
            <person name="Lapidus A."/>
            <person name="Cheng J.-F."/>
            <person name="Goodwin L."/>
            <person name="Pitluck S."/>
            <person name="Peters L."/>
            <person name="Ovchinnikova G."/>
            <person name="Teshima H."/>
            <person name="Detter J.C."/>
            <person name="Han C."/>
            <person name="Tapia R."/>
            <person name="Land M."/>
            <person name="Hauser L."/>
            <person name="Kyrpides N."/>
            <person name="Ivanova N."/>
            <person name="Pagani I."/>
            <person name="Parshina S."/>
            <person name="Plugge C."/>
            <person name="Muyzer G."/>
            <person name="Kuever J."/>
            <person name="Ivanova A."/>
            <person name="Nazina T."/>
            <person name="Klenk H.-P."/>
            <person name="Brambilla E."/>
            <person name="Spring S."/>
            <person name="Stams A.F."/>
            <person name="Woyke T."/>
        </authorList>
    </citation>
    <scope>NUCLEOTIDE SEQUENCE [LARGE SCALE GENOMIC DNA]</scope>
    <source>
        <strain evidence="11 12">DSM 7213</strain>
    </source>
</reference>
<evidence type="ECO:0000313" key="11">
    <source>
        <dbReference type="EMBL" id="AGL00361.1"/>
    </source>
</evidence>
<keyword evidence="3" id="KW-0540">Nuclease</keyword>
<dbReference type="GO" id="GO:0003676">
    <property type="term" value="F:nucleic acid binding"/>
    <property type="evidence" value="ECO:0007669"/>
    <property type="project" value="InterPro"/>
</dbReference>
<sequence length="782" mass="90950">MLSAGREVKFWDAGVLNDILKILSFAHDFGKATPYFQKYIENPYKQKSGPLARHSLLSAVVGYRLAKYYFEGYRDAQKLSLFVYVAIKRHHGNLHSIEDEFLTFSDQDQDLLLKQVRSIDFSMLEETWKPLVIQLPPGLSKILPFTCEKLEIWIKDMQEELNQISLWWLLNEDKNQSFLGDKNEPQAEYSLDNYFKFLYIYSLLLDADKSQVGIREYHRNNVEISLNLVDEYKKHNQWDSTGLNDFRNMAYEEISDNLSLADQGNLFKITLPTGMGKTLAAYNFAFRLRDKRLKNRGIPPRIIYALPFLSVIDQNYNVLSDIMELQGLTGHNILIKHHHLADPVYTMGKGEDEITYSPNASKLLIEGWASEVVVTTFVQLFETLIGWRNSCLRRFHNLAHSIIVLDEIQALPVSYWQLAQHVLEYMINNMNVDIILVTATQPKIFTGDMNPFELVNAEQYFGNMDRIAMKVDLFPRTVSEFADSIKDELQGQERKSFLFIFNTIASAKEFYQLLVKMVDEPVAFLSTGVVMKDRSLRIKDIKDKKYRFAVSTQLVEAGVDIDFDVVYRDFAPMDSINQAAGRCNRNGLGERRGVVNIIYLVRENKKRSYAGLIYNNTSLDITKRILKDKGMISESELLDLIDLYFQHAKDLGRASESFHLLEALQNLRFNSGDNPDAGVNDFRLIKQRGNRVNIFVELDREAEEVWLEYEDIVQHCEDFYQRQERFETIKKDFYQYVISVTVNEGMFLPPEFNNFCYVSKFQLKSYYDKNLGFDTSNYENIF</sequence>
<evidence type="ECO:0000259" key="10">
    <source>
        <dbReference type="PROSITE" id="PS51643"/>
    </source>
</evidence>
<evidence type="ECO:0000256" key="6">
    <source>
        <dbReference type="ARBA" id="ARBA00022801"/>
    </source>
</evidence>
<dbReference type="GO" id="GO:0046872">
    <property type="term" value="F:metal ion binding"/>
    <property type="evidence" value="ECO:0007669"/>
    <property type="project" value="UniProtKB-KW"/>
</dbReference>
<dbReference type="InterPro" id="IPR001650">
    <property type="entry name" value="Helicase_C-like"/>
</dbReference>
<evidence type="ECO:0000256" key="2">
    <source>
        <dbReference type="ARBA" id="ARBA00009046"/>
    </source>
</evidence>
<dbReference type="GO" id="GO:0005524">
    <property type="term" value="F:ATP binding"/>
    <property type="evidence" value="ECO:0007669"/>
    <property type="project" value="UniProtKB-KW"/>
</dbReference>
<evidence type="ECO:0000256" key="1">
    <source>
        <dbReference type="ARBA" id="ARBA00006847"/>
    </source>
</evidence>
<dbReference type="CDD" id="cd09641">
    <property type="entry name" value="Cas3''_I"/>
    <property type="match status" value="1"/>
</dbReference>
<gene>
    <name evidence="11" type="ORF">Desgi_0809</name>
</gene>
<protein>
    <submittedName>
        <fullName evidence="11">CRISPR-associated helicase Cas3/CRISPR-associated endonuclease Cas3-HD</fullName>
    </submittedName>
</protein>
<dbReference type="GO" id="GO:0004386">
    <property type="term" value="F:helicase activity"/>
    <property type="evidence" value="ECO:0007669"/>
    <property type="project" value="UniProtKB-KW"/>
</dbReference>
<comment type="similarity">
    <text evidence="2">In the central section; belongs to the CRISPR-associated helicase Cas3 family.</text>
</comment>